<dbReference type="InterPro" id="IPR053185">
    <property type="entry name" value="SET_domain_protein"/>
</dbReference>
<dbReference type="SMART" id="SM00317">
    <property type="entry name" value="SET"/>
    <property type="match status" value="1"/>
</dbReference>
<dbReference type="RefSeq" id="XP_033444749.1">
    <property type="nucleotide sequence ID" value="XM_033587391.1"/>
</dbReference>
<feature type="non-terminal residue" evidence="2">
    <location>
        <position position="349"/>
    </location>
</feature>
<dbReference type="InterPro" id="IPR046341">
    <property type="entry name" value="SET_dom_sf"/>
</dbReference>
<organism evidence="2 3">
    <name type="scientific">Didymella exigua CBS 183.55</name>
    <dbReference type="NCBI Taxonomy" id="1150837"/>
    <lineage>
        <taxon>Eukaryota</taxon>
        <taxon>Fungi</taxon>
        <taxon>Dikarya</taxon>
        <taxon>Ascomycota</taxon>
        <taxon>Pezizomycotina</taxon>
        <taxon>Dothideomycetes</taxon>
        <taxon>Pleosporomycetidae</taxon>
        <taxon>Pleosporales</taxon>
        <taxon>Pleosporineae</taxon>
        <taxon>Didymellaceae</taxon>
        <taxon>Didymella</taxon>
    </lineage>
</organism>
<dbReference type="OrthoDB" id="265717at2759"/>
<dbReference type="PANTHER" id="PTHR47332:SF6">
    <property type="entry name" value="SET DOMAIN-CONTAINING PROTEIN"/>
    <property type="match status" value="1"/>
</dbReference>
<gene>
    <name evidence="2" type="ORF">M421DRAFT_13248</name>
</gene>
<feature type="non-terminal residue" evidence="2">
    <location>
        <position position="1"/>
    </location>
</feature>
<dbReference type="Pfam" id="PF00856">
    <property type="entry name" value="SET"/>
    <property type="match status" value="1"/>
</dbReference>
<feature type="domain" description="SET" evidence="1">
    <location>
        <begin position="66"/>
        <end position="212"/>
    </location>
</feature>
<reference evidence="2" key="1">
    <citation type="journal article" date="2020" name="Stud. Mycol.">
        <title>101 Dothideomycetes genomes: a test case for predicting lifestyles and emergence of pathogens.</title>
        <authorList>
            <person name="Haridas S."/>
            <person name="Albert R."/>
            <person name="Binder M."/>
            <person name="Bloem J."/>
            <person name="Labutti K."/>
            <person name="Salamov A."/>
            <person name="Andreopoulos B."/>
            <person name="Baker S."/>
            <person name="Barry K."/>
            <person name="Bills G."/>
            <person name="Bluhm B."/>
            <person name="Cannon C."/>
            <person name="Castanera R."/>
            <person name="Culley D."/>
            <person name="Daum C."/>
            <person name="Ezra D."/>
            <person name="Gonzalez J."/>
            <person name="Henrissat B."/>
            <person name="Kuo A."/>
            <person name="Liang C."/>
            <person name="Lipzen A."/>
            <person name="Lutzoni F."/>
            <person name="Magnuson J."/>
            <person name="Mondo S."/>
            <person name="Nolan M."/>
            <person name="Ohm R."/>
            <person name="Pangilinan J."/>
            <person name="Park H.-J."/>
            <person name="Ramirez L."/>
            <person name="Alfaro M."/>
            <person name="Sun H."/>
            <person name="Tritt A."/>
            <person name="Yoshinaga Y."/>
            <person name="Zwiers L.-H."/>
            <person name="Turgeon B."/>
            <person name="Goodwin S."/>
            <person name="Spatafora J."/>
            <person name="Crous P."/>
            <person name="Grigoriev I."/>
        </authorList>
    </citation>
    <scope>NUCLEOTIDE SEQUENCE</scope>
    <source>
        <strain evidence="2">CBS 183.55</strain>
    </source>
</reference>
<protein>
    <submittedName>
        <fullName evidence="2">SET domain-containing protein</fullName>
    </submittedName>
</protein>
<evidence type="ECO:0000313" key="3">
    <source>
        <dbReference type="Proteomes" id="UP000800082"/>
    </source>
</evidence>
<keyword evidence="3" id="KW-1185">Reference proteome</keyword>
<dbReference type="Gene3D" id="2.170.270.10">
    <property type="entry name" value="SET domain"/>
    <property type="match status" value="1"/>
</dbReference>
<dbReference type="PANTHER" id="PTHR47332">
    <property type="entry name" value="SET DOMAIN-CONTAINING PROTEIN 5"/>
    <property type="match status" value="1"/>
</dbReference>
<dbReference type="Proteomes" id="UP000800082">
    <property type="component" value="Unassembled WGS sequence"/>
</dbReference>
<name>A0A6A5RD47_9PLEO</name>
<dbReference type="CDD" id="cd20071">
    <property type="entry name" value="SET_SMYD"/>
    <property type="match status" value="1"/>
</dbReference>
<dbReference type="AlphaFoldDB" id="A0A6A5RD47"/>
<sequence length="349" mass="38582">PWTHQPLCTLPLPSTQSPLCAYTSTTFASGRGISIVTTPKLAAHMVSLSAFTDPALLKSNGTNEASTLWFTSSIPNKGIGTLALHDLIPGTQILRYTPAFLAYLEADLSTLDRESLWSTAIARLPRITRDSFLSLMYIYGDPRVRHQDIVKGNTFQLELAGANHLAIFPESSRLNHDCAPNAQYVVDPETLTHTVRVMRPIPEGEEVTIAYTSPLEKTGERRARLEEGFHFKCRCARCGDAERGDGMLDRIREMQAQLNDWSETSQATPELARQLVDLYEEEGLQGFMDVPYGFAALACNAVGQSAEARAWAGRARDAVLGKDGTGAAALRIWDSLLGDAERHWSYRRR</sequence>
<proteinExistence type="predicted"/>
<dbReference type="GeneID" id="54345037"/>
<evidence type="ECO:0000259" key="1">
    <source>
        <dbReference type="PROSITE" id="PS50280"/>
    </source>
</evidence>
<dbReference type="SUPFAM" id="SSF82199">
    <property type="entry name" value="SET domain"/>
    <property type="match status" value="1"/>
</dbReference>
<dbReference type="InterPro" id="IPR001214">
    <property type="entry name" value="SET_dom"/>
</dbReference>
<evidence type="ECO:0000313" key="2">
    <source>
        <dbReference type="EMBL" id="KAF1924496.1"/>
    </source>
</evidence>
<accession>A0A6A5RD47</accession>
<dbReference type="EMBL" id="ML978993">
    <property type="protein sequence ID" value="KAF1924496.1"/>
    <property type="molecule type" value="Genomic_DNA"/>
</dbReference>
<dbReference type="PROSITE" id="PS50280">
    <property type="entry name" value="SET"/>
    <property type="match status" value="1"/>
</dbReference>